<evidence type="ECO:0000313" key="5">
    <source>
        <dbReference type="Proteomes" id="UP000290637"/>
    </source>
</evidence>
<evidence type="ECO:0000313" key="4">
    <source>
        <dbReference type="EMBL" id="QBE65616.1"/>
    </source>
</evidence>
<name>A0A4P6L225_9BURK</name>
<keyword evidence="5" id="KW-1185">Reference proteome</keyword>
<sequence>MKLHSIALAAVLAGAFGGASAETYNFDLKGGPTVWSTYLVASHGVGEFTDTFTFTNYSVTSNVATSSLINVFNGVNDIDFTSVKLNGVDMSFKNNDWVSTIGFNDVAVNGTLSLVVTGVVTGKVGTTTFYGGNFAVTAVPEPTTYGMLLGGMAVLGFAARRRKQG</sequence>
<feature type="domain" description="Ice-binding protein C-terminal" evidence="3">
    <location>
        <begin position="138"/>
        <end position="162"/>
    </location>
</feature>
<gene>
    <name evidence="4" type="ORF">EWM63_23685</name>
</gene>
<dbReference type="KEGG" id="plue:EWM63_23685"/>
<keyword evidence="1" id="KW-0812">Transmembrane</keyword>
<feature type="transmembrane region" description="Helical" evidence="1">
    <location>
        <begin position="142"/>
        <end position="159"/>
    </location>
</feature>
<dbReference type="NCBIfam" id="TIGR02595">
    <property type="entry name" value="PEP_CTERM"/>
    <property type="match status" value="1"/>
</dbReference>
<dbReference type="NCBIfam" id="NF038126">
    <property type="entry name" value="PEP_CTERM_FxDxF"/>
    <property type="match status" value="1"/>
</dbReference>
<reference evidence="4 5" key="1">
    <citation type="submission" date="2019-02" db="EMBL/GenBank/DDBJ databases">
        <title>Draft Genome Sequences of Six Type Strains of the Genus Massilia.</title>
        <authorList>
            <person name="Miess H."/>
            <person name="Frediansyhah A."/>
            <person name="Gross H."/>
        </authorList>
    </citation>
    <scope>NUCLEOTIDE SEQUENCE [LARGE SCALE GENOMIC DNA]</scope>
    <source>
        <strain evidence="4 5">DSM 17473</strain>
    </source>
</reference>
<dbReference type="RefSeq" id="WP_130188726.1">
    <property type="nucleotide sequence ID" value="NZ_CP035913.1"/>
</dbReference>
<organism evidence="4 5">
    <name type="scientific">Pseudoduganella lutea</name>
    <dbReference type="NCBI Taxonomy" id="321985"/>
    <lineage>
        <taxon>Bacteria</taxon>
        <taxon>Pseudomonadati</taxon>
        <taxon>Pseudomonadota</taxon>
        <taxon>Betaproteobacteria</taxon>
        <taxon>Burkholderiales</taxon>
        <taxon>Oxalobacteraceae</taxon>
        <taxon>Telluria group</taxon>
        <taxon>Pseudoduganella</taxon>
    </lineage>
</organism>
<keyword evidence="2" id="KW-0732">Signal</keyword>
<dbReference type="Pfam" id="PF07589">
    <property type="entry name" value="PEP-CTERM"/>
    <property type="match status" value="1"/>
</dbReference>
<evidence type="ECO:0000256" key="1">
    <source>
        <dbReference type="SAM" id="Phobius"/>
    </source>
</evidence>
<protein>
    <submittedName>
        <fullName evidence="4">PEP-CTERM sorting domain-containing protein</fullName>
    </submittedName>
</protein>
<feature type="signal peptide" evidence="2">
    <location>
        <begin position="1"/>
        <end position="21"/>
    </location>
</feature>
<dbReference type="InterPro" id="IPR013424">
    <property type="entry name" value="Ice-binding_C"/>
</dbReference>
<accession>A0A4P6L225</accession>
<dbReference type="OrthoDB" id="8754432at2"/>
<dbReference type="Proteomes" id="UP000290637">
    <property type="component" value="Chromosome"/>
</dbReference>
<keyword evidence="1" id="KW-0472">Membrane</keyword>
<proteinExistence type="predicted"/>
<feature type="chain" id="PRO_5020982231" evidence="2">
    <location>
        <begin position="22"/>
        <end position="165"/>
    </location>
</feature>
<keyword evidence="1" id="KW-1133">Transmembrane helix</keyword>
<dbReference type="AlphaFoldDB" id="A0A4P6L225"/>
<evidence type="ECO:0000256" key="2">
    <source>
        <dbReference type="SAM" id="SignalP"/>
    </source>
</evidence>
<dbReference type="EMBL" id="CP035913">
    <property type="protein sequence ID" value="QBE65616.1"/>
    <property type="molecule type" value="Genomic_DNA"/>
</dbReference>
<evidence type="ECO:0000259" key="3">
    <source>
        <dbReference type="Pfam" id="PF07589"/>
    </source>
</evidence>